<sequence length="179" mass="19917">MRLRLMHHRSRQAAFCLVAIFVGTTAGYLWSDDTDLAKPPARDPVELIGPIFVDWPKPQVAILFSGEMNGYIEPCGCAGLENQKGGLKRRHTFIEQLEAKDWPVVSLDMGGQIRRLGPQAEIKYRFVIESLQKLGYAAVGFGMRELQLDANYLAYALSNFDPTANPVVSANVAVIDFDM</sequence>
<protein>
    <submittedName>
        <fullName evidence="1">Uncharacterized protein</fullName>
    </submittedName>
</protein>
<reference evidence="1" key="1">
    <citation type="journal article" date="2014" name="Front. Microbiol.">
        <title>High frequency of phylogenetically diverse reductive dehalogenase-homologous genes in deep subseafloor sedimentary metagenomes.</title>
        <authorList>
            <person name="Kawai M."/>
            <person name="Futagami T."/>
            <person name="Toyoda A."/>
            <person name="Takaki Y."/>
            <person name="Nishi S."/>
            <person name="Hori S."/>
            <person name="Arai W."/>
            <person name="Tsubouchi T."/>
            <person name="Morono Y."/>
            <person name="Uchiyama I."/>
            <person name="Ito T."/>
            <person name="Fujiyama A."/>
            <person name="Inagaki F."/>
            <person name="Takami H."/>
        </authorList>
    </citation>
    <scope>NUCLEOTIDE SEQUENCE</scope>
    <source>
        <strain evidence="1">Expedition CK06-06</strain>
    </source>
</reference>
<dbReference type="SUPFAM" id="SSF56300">
    <property type="entry name" value="Metallo-dependent phosphatases"/>
    <property type="match status" value="1"/>
</dbReference>
<dbReference type="EMBL" id="BARW01022332">
    <property type="protein sequence ID" value="GAI98237.1"/>
    <property type="molecule type" value="Genomic_DNA"/>
</dbReference>
<comment type="caution">
    <text evidence="1">The sequence shown here is derived from an EMBL/GenBank/DDBJ whole genome shotgun (WGS) entry which is preliminary data.</text>
</comment>
<proteinExistence type="predicted"/>
<dbReference type="Gene3D" id="3.60.21.10">
    <property type="match status" value="1"/>
</dbReference>
<dbReference type="AlphaFoldDB" id="X1SYS3"/>
<dbReference type="InterPro" id="IPR029052">
    <property type="entry name" value="Metallo-depent_PP-like"/>
</dbReference>
<name>X1SYS3_9ZZZZ</name>
<feature type="non-terminal residue" evidence="1">
    <location>
        <position position="179"/>
    </location>
</feature>
<gene>
    <name evidence="1" type="ORF">S12H4_37305</name>
</gene>
<evidence type="ECO:0000313" key="1">
    <source>
        <dbReference type="EMBL" id="GAI98237.1"/>
    </source>
</evidence>
<accession>X1SYS3</accession>
<organism evidence="1">
    <name type="scientific">marine sediment metagenome</name>
    <dbReference type="NCBI Taxonomy" id="412755"/>
    <lineage>
        <taxon>unclassified sequences</taxon>
        <taxon>metagenomes</taxon>
        <taxon>ecological metagenomes</taxon>
    </lineage>
</organism>